<evidence type="ECO:0000313" key="1">
    <source>
        <dbReference type="EMBL" id="PNJ35442.1"/>
    </source>
</evidence>
<sequence length="44" mass="4909">MQECSELQLPFYQDPPSVMLDKLSAGMAEQQAILEKSQGDHRGT</sequence>
<accession>A0A2J8TQZ6</accession>
<protein>
    <submittedName>
        <fullName evidence="1">GZMB isoform 5</fullName>
    </submittedName>
</protein>
<comment type="caution">
    <text evidence="1">The sequence shown here is derived from an EMBL/GenBank/DDBJ whole genome shotgun (WGS) entry which is preliminary data.</text>
</comment>
<reference evidence="1" key="1">
    <citation type="submission" date="2017-12" db="EMBL/GenBank/DDBJ databases">
        <title>High-resolution comparative analysis of great ape genomes.</title>
        <authorList>
            <person name="Pollen A."/>
            <person name="Hastie A."/>
            <person name="Hormozdiari F."/>
            <person name="Dougherty M."/>
            <person name="Liu R."/>
            <person name="Chaisson M."/>
            <person name="Hoppe E."/>
            <person name="Hill C."/>
            <person name="Pang A."/>
            <person name="Hillier L."/>
            <person name="Baker C."/>
            <person name="Armstrong J."/>
            <person name="Shendure J."/>
            <person name="Paten B."/>
            <person name="Wilson R."/>
            <person name="Chao H."/>
            <person name="Schneider V."/>
            <person name="Ventura M."/>
            <person name="Kronenberg Z."/>
            <person name="Murali S."/>
            <person name="Gordon D."/>
            <person name="Cantsilieris S."/>
            <person name="Munson K."/>
            <person name="Nelson B."/>
            <person name="Raja A."/>
            <person name="Underwood J."/>
            <person name="Diekhans M."/>
            <person name="Fiddes I."/>
            <person name="Haussler D."/>
            <person name="Eichler E."/>
        </authorList>
    </citation>
    <scope>NUCLEOTIDE SEQUENCE [LARGE SCALE GENOMIC DNA]</scope>
    <source>
        <strain evidence="1">Susie</strain>
    </source>
</reference>
<gene>
    <name evidence="1" type="ORF">CR201_G0032611</name>
</gene>
<organism evidence="1">
    <name type="scientific">Pongo abelii</name>
    <name type="common">Sumatran orangutan</name>
    <name type="synonym">Pongo pygmaeus abelii</name>
    <dbReference type="NCBI Taxonomy" id="9601"/>
    <lineage>
        <taxon>Eukaryota</taxon>
        <taxon>Metazoa</taxon>
        <taxon>Chordata</taxon>
        <taxon>Craniata</taxon>
        <taxon>Vertebrata</taxon>
        <taxon>Euteleostomi</taxon>
        <taxon>Mammalia</taxon>
        <taxon>Eutheria</taxon>
        <taxon>Euarchontoglires</taxon>
        <taxon>Primates</taxon>
        <taxon>Haplorrhini</taxon>
        <taxon>Catarrhini</taxon>
        <taxon>Hominidae</taxon>
        <taxon>Pongo</taxon>
    </lineage>
</organism>
<dbReference type="EMBL" id="NDHI03003485">
    <property type="protein sequence ID" value="PNJ35442.1"/>
    <property type="molecule type" value="Genomic_DNA"/>
</dbReference>
<dbReference type="AlphaFoldDB" id="A0A2J8TQZ6"/>
<proteinExistence type="predicted"/>
<name>A0A2J8TQZ6_PONAB</name>